<dbReference type="InterPro" id="IPR041588">
    <property type="entry name" value="Integrase_H2C2"/>
</dbReference>
<dbReference type="PANTHER" id="PTHR47331">
    <property type="entry name" value="PHD-TYPE DOMAIN-CONTAINING PROTEIN"/>
    <property type="match status" value="1"/>
</dbReference>
<dbReference type="Gene3D" id="3.30.420.10">
    <property type="entry name" value="Ribonuclease H-like superfamily/Ribonuclease H"/>
    <property type="match status" value="1"/>
</dbReference>
<dbReference type="Pfam" id="PF18701">
    <property type="entry name" value="DUF5641"/>
    <property type="match status" value="1"/>
</dbReference>
<dbReference type="Pfam" id="PF17921">
    <property type="entry name" value="Integrase_H2C2"/>
    <property type="match status" value="1"/>
</dbReference>
<dbReference type="EMBL" id="CAKOGL010000004">
    <property type="protein sequence ID" value="CAH2085266.1"/>
    <property type="molecule type" value="Genomic_DNA"/>
</dbReference>
<accession>A0AAU9THR4</accession>
<dbReference type="SUPFAM" id="SSF53098">
    <property type="entry name" value="Ribonuclease H-like"/>
    <property type="match status" value="1"/>
</dbReference>
<reference evidence="3" key="1">
    <citation type="submission" date="2022-03" db="EMBL/GenBank/DDBJ databases">
        <authorList>
            <person name="Tunstrom K."/>
        </authorList>
    </citation>
    <scope>NUCLEOTIDE SEQUENCE</scope>
</reference>
<dbReference type="InterPro" id="IPR040676">
    <property type="entry name" value="DUF5641"/>
</dbReference>
<sequence length="816" mass="94014">MKSVCSKTLTWSQPLAQHLQNSFYVDNCVTSLDTEAEVREFDLRQWVTAPLQINETSDKNISVLGLVWDTCSDELYCNTNSLPELKETKAITKRNLLSLTQRIFDPIGILCPVTLVPKIILQETWRRDISWDEPLPTDLEQSFRAWYKHLTCLSQCRIPRRLTLDMLTECGLSLHLFTDASQLAIAACIFLRSERQGKVHVQLISAKSRVAPPKGSTIPRLELTAALIGVRLLKKVKEHLNLPVIDEYYWTDSGVTLYWIKRQLPWNTFIGNRVKEIRQYSKVDNWHHISGSHNWADIASRGCTAKELHSLLWWEGPAWLKCDAADWPQSTLVVDEKTANLELKKSTCNVNKTKDIEAKEDTVCNRLTRISKYTKIVRIVAWILRFIKNTKKQENIISKELTFEESSNIIVKRMVEQKHIQLQHAGTNIMITDIRKRFWILGIRRLVKSVINNCMICKRFSGKNIQVPTAPLPTQRVESSAPFQTVGIDLAGPLMLRNEEKCRVVLYTCAVYRAVHLELTHSLSTDAFLMTLRRFIARRGRPTLIITDNGTNFVGSNNMFAGLDWDAIQRQSTIYRIKWRFNAPTAAWWGGFFERLIRIMKGLLRRVLGRSCLYYVELETILCDCEAIMNSRPLTFVEDDKAMSLESLTPAHFLQTITQTDSTDIDCVDSKSLNIRFRYLQKLRSDFRERFKTEYLTNLIQKSSESKRKIQIGEVVLIQTEEKRIKWPLGLIIEIFEGRDGIGRTALLKTAFGYKTRPLQRLFPLEVQAVDLSNLKPSSIPKDSRASTPPKQTVEDTHAQVTRRGRVIKIPSRYDL</sequence>
<dbReference type="PROSITE" id="PS50994">
    <property type="entry name" value="INTEGRASE"/>
    <property type="match status" value="1"/>
</dbReference>
<dbReference type="AlphaFoldDB" id="A0AAU9THR4"/>
<feature type="domain" description="Integrase catalytic" evidence="2">
    <location>
        <begin position="478"/>
        <end position="658"/>
    </location>
</feature>
<dbReference type="GO" id="GO:0015074">
    <property type="term" value="P:DNA integration"/>
    <property type="evidence" value="ECO:0007669"/>
    <property type="project" value="InterPro"/>
</dbReference>
<dbReference type="InterPro" id="IPR036397">
    <property type="entry name" value="RNaseH_sf"/>
</dbReference>
<dbReference type="PANTHER" id="PTHR47331:SF2">
    <property type="match status" value="1"/>
</dbReference>
<protein>
    <recommendedName>
        <fullName evidence="2">Integrase catalytic domain-containing protein</fullName>
    </recommendedName>
</protein>
<comment type="caution">
    <text evidence="3">The sequence shown here is derived from an EMBL/GenBank/DDBJ whole genome shotgun (WGS) entry which is preliminary data.</text>
</comment>
<name>A0AAU9THR4_EUPED</name>
<dbReference type="InterPro" id="IPR008042">
    <property type="entry name" value="Retrotrans_Pao"/>
</dbReference>
<dbReference type="Pfam" id="PF05380">
    <property type="entry name" value="Peptidase_A17"/>
    <property type="match status" value="1"/>
</dbReference>
<dbReference type="InterPro" id="IPR001584">
    <property type="entry name" value="Integrase_cat-core"/>
</dbReference>
<organism evidence="3 4">
    <name type="scientific">Euphydryas editha</name>
    <name type="common">Edith's checkerspot</name>
    <dbReference type="NCBI Taxonomy" id="104508"/>
    <lineage>
        <taxon>Eukaryota</taxon>
        <taxon>Metazoa</taxon>
        <taxon>Ecdysozoa</taxon>
        <taxon>Arthropoda</taxon>
        <taxon>Hexapoda</taxon>
        <taxon>Insecta</taxon>
        <taxon>Pterygota</taxon>
        <taxon>Neoptera</taxon>
        <taxon>Endopterygota</taxon>
        <taxon>Lepidoptera</taxon>
        <taxon>Glossata</taxon>
        <taxon>Ditrysia</taxon>
        <taxon>Papilionoidea</taxon>
        <taxon>Nymphalidae</taxon>
        <taxon>Nymphalinae</taxon>
        <taxon>Euphydryas</taxon>
    </lineage>
</organism>
<keyword evidence="4" id="KW-1185">Reference proteome</keyword>
<evidence type="ECO:0000259" key="2">
    <source>
        <dbReference type="PROSITE" id="PS50994"/>
    </source>
</evidence>
<dbReference type="GO" id="GO:0003676">
    <property type="term" value="F:nucleic acid binding"/>
    <property type="evidence" value="ECO:0007669"/>
    <property type="project" value="InterPro"/>
</dbReference>
<proteinExistence type="predicted"/>
<gene>
    <name evidence="3" type="ORF">EEDITHA_LOCUS1759</name>
</gene>
<feature type="region of interest" description="Disordered" evidence="1">
    <location>
        <begin position="776"/>
        <end position="800"/>
    </location>
</feature>
<dbReference type="Gene3D" id="1.10.340.70">
    <property type="match status" value="1"/>
</dbReference>
<dbReference type="InterPro" id="IPR012337">
    <property type="entry name" value="RNaseH-like_sf"/>
</dbReference>
<evidence type="ECO:0000313" key="3">
    <source>
        <dbReference type="EMBL" id="CAH2085266.1"/>
    </source>
</evidence>
<evidence type="ECO:0000256" key="1">
    <source>
        <dbReference type="SAM" id="MobiDB-lite"/>
    </source>
</evidence>
<dbReference type="Proteomes" id="UP001153954">
    <property type="component" value="Unassembled WGS sequence"/>
</dbReference>
<evidence type="ECO:0000313" key="4">
    <source>
        <dbReference type="Proteomes" id="UP001153954"/>
    </source>
</evidence>